<protein>
    <submittedName>
        <fullName evidence="11">1,2-phenylacetyl-CoA epoxidase, subunit E</fullName>
        <ecNumber evidence="11">1.-.-.-</ecNumber>
    </submittedName>
</protein>
<dbReference type="InterPro" id="IPR036010">
    <property type="entry name" value="2Fe-2S_ferredoxin-like_sf"/>
</dbReference>
<evidence type="ECO:0000259" key="10">
    <source>
        <dbReference type="PROSITE" id="PS51384"/>
    </source>
</evidence>
<keyword evidence="8" id="KW-0411">Iron-sulfur</keyword>
<sequence length="396" mass="43375">MTDTTTEPLTPTGTETGTRRRATFNTLEVAQVRRLTDNAVEVSFAVPAELADCYNYLPGQYVALRATIDGKDVRRSYSLCSEPIRGEIRVGIKKDLGGVFSTWANETLQPGDRLEVMNPQGTFISRHALSSLNDAETLAGEQVEADPGLHLAAIAAGSGITPVLAITRAVLAGSDHTSVELVYANKAAQDVMFVEEIGDLKDRYPARFAVHHVLSREQRVNPLMSGRIDADKLQQILDNVIGTARIDEWFLCGPFELVQLCRDTLHAYDVADEDVRFELFSTGRPEQQQGDHGRPVVADPLGDNVTIRVRLDGTSTEIESPKHARETVLNAALRARPDVPFACAGGVCGTCRAKVTEGDFVMDENYALEKDEIERGYVLTCQTHPTGDRLCVDFDA</sequence>
<comment type="caution">
    <text evidence="11">The sequence shown here is derived from an EMBL/GenBank/DDBJ whole genome shotgun (WGS) entry which is preliminary data.</text>
</comment>
<evidence type="ECO:0000256" key="4">
    <source>
        <dbReference type="ARBA" id="ARBA00022723"/>
    </source>
</evidence>
<evidence type="ECO:0000256" key="3">
    <source>
        <dbReference type="ARBA" id="ARBA00022714"/>
    </source>
</evidence>
<reference evidence="11" key="1">
    <citation type="submission" date="2019-08" db="EMBL/GenBank/DDBJ databases">
        <authorList>
            <person name="Kucharzyk K."/>
            <person name="Murdoch R.W."/>
            <person name="Higgins S."/>
            <person name="Loffler F."/>
        </authorList>
    </citation>
    <scope>NUCLEOTIDE SEQUENCE</scope>
</reference>
<evidence type="ECO:0000256" key="8">
    <source>
        <dbReference type="ARBA" id="ARBA00023014"/>
    </source>
</evidence>
<dbReference type="PROSITE" id="PS00197">
    <property type="entry name" value="2FE2S_FER_1"/>
    <property type="match status" value="1"/>
</dbReference>
<dbReference type="InterPro" id="IPR017938">
    <property type="entry name" value="Riboflavin_synthase-like_b-brl"/>
</dbReference>
<dbReference type="Pfam" id="PF00175">
    <property type="entry name" value="NAD_binding_1"/>
    <property type="match status" value="1"/>
</dbReference>
<dbReference type="CDD" id="cd00207">
    <property type="entry name" value="fer2"/>
    <property type="match status" value="1"/>
</dbReference>
<dbReference type="InterPro" id="IPR006058">
    <property type="entry name" value="2Fe2S_fd_BS"/>
</dbReference>
<evidence type="ECO:0000256" key="7">
    <source>
        <dbReference type="ARBA" id="ARBA00023004"/>
    </source>
</evidence>
<dbReference type="InterPro" id="IPR001433">
    <property type="entry name" value="OxRdtase_FAD/NAD-bd"/>
</dbReference>
<dbReference type="GO" id="GO:0046872">
    <property type="term" value="F:metal ion binding"/>
    <property type="evidence" value="ECO:0007669"/>
    <property type="project" value="UniProtKB-KW"/>
</dbReference>
<dbReference type="PANTHER" id="PTHR47354">
    <property type="entry name" value="NADH OXIDOREDUCTASE HCR"/>
    <property type="match status" value="1"/>
</dbReference>
<dbReference type="InterPro" id="IPR011884">
    <property type="entry name" value="PaaE"/>
</dbReference>
<evidence type="ECO:0000256" key="1">
    <source>
        <dbReference type="ARBA" id="ARBA00001974"/>
    </source>
</evidence>
<evidence type="ECO:0000256" key="2">
    <source>
        <dbReference type="ARBA" id="ARBA00022630"/>
    </source>
</evidence>
<dbReference type="PROSITE" id="PS51085">
    <property type="entry name" value="2FE2S_FER_2"/>
    <property type="match status" value="1"/>
</dbReference>
<dbReference type="InterPro" id="IPR001041">
    <property type="entry name" value="2Fe-2S_ferredoxin-type"/>
</dbReference>
<accession>A0A644XTZ2</accession>
<proteinExistence type="predicted"/>
<dbReference type="EC" id="1.-.-.-" evidence="11"/>
<dbReference type="SUPFAM" id="SSF54292">
    <property type="entry name" value="2Fe-2S ferredoxin-like"/>
    <property type="match status" value="1"/>
</dbReference>
<dbReference type="GO" id="GO:0050660">
    <property type="term" value="F:flavin adenine dinucleotide binding"/>
    <property type="evidence" value="ECO:0007669"/>
    <property type="project" value="TreeGrafter"/>
</dbReference>
<evidence type="ECO:0000256" key="6">
    <source>
        <dbReference type="ARBA" id="ARBA00023002"/>
    </source>
</evidence>
<dbReference type="NCBIfam" id="TIGR02160">
    <property type="entry name" value="PA_CoA_Oxy5"/>
    <property type="match status" value="1"/>
</dbReference>
<dbReference type="GO" id="GO:0010124">
    <property type="term" value="P:phenylacetate catabolic process"/>
    <property type="evidence" value="ECO:0007669"/>
    <property type="project" value="InterPro"/>
</dbReference>
<dbReference type="AlphaFoldDB" id="A0A644XTZ2"/>
<keyword evidence="4" id="KW-0479">Metal-binding</keyword>
<dbReference type="EMBL" id="VSSQ01003137">
    <property type="protein sequence ID" value="MPM19231.1"/>
    <property type="molecule type" value="Genomic_DNA"/>
</dbReference>
<comment type="cofactor">
    <cofactor evidence="1">
        <name>FAD</name>
        <dbReference type="ChEBI" id="CHEBI:57692"/>
    </cofactor>
</comment>
<dbReference type="CDD" id="cd06214">
    <property type="entry name" value="PA_degradation_oxidoreductase_like"/>
    <property type="match status" value="1"/>
</dbReference>
<dbReference type="GO" id="GO:0016491">
    <property type="term" value="F:oxidoreductase activity"/>
    <property type="evidence" value="ECO:0007669"/>
    <property type="project" value="UniProtKB-KW"/>
</dbReference>
<dbReference type="InterPro" id="IPR017927">
    <property type="entry name" value="FAD-bd_FR_type"/>
</dbReference>
<organism evidence="11">
    <name type="scientific">bioreactor metagenome</name>
    <dbReference type="NCBI Taxonomy" id="1076179"/>
    <lineage>
        <taxon>unclassified sequences</taxon>
        <taxon>metagenomes</taxon>
        <taxon>ecological metagenomes</taxon>
    </lineage>
</organism>
<dbReference type="GO" id="GO:0051537">
    <property type="term" value="F:2 iron, 2 sulfur cluster binding"/>
    <property type="evidence" value="ECO:0007669"/>
    <property type="project" value="UniProtKB-KW"/>
</dbReference>
<evidence type="ECO:0000313" key="11">
    <source>
        <dbReference type="EMBL" id="MPM19231.1"/>
    </source>
</evidence>
<feature type="domain" description="FAD-binding FR-type" evidence="10">
    <location>
        <begin position="22"/>
        <end position="126"/>
    </location>
</feature>
<keyword evidence="2" id="KW-0285">Flavoprotein</keyword>
<dbReference type="InterPro" id="IPR050415">
    <property type="entry name" value="MRET"/>
</dbReference>
<dbReference type="Pfam" id="PF00111">
    <property type="entry name" value="Fer2"/>
    <property type="match status" value="1"/>
</dbReference>
<keyword evidence="7" id="KW-0408">Iron</keyword>
<dbReference type="InterPro" id="IPR008333">
    <property type="entry name" value="Cbr1-like_FAD-bd_dom"/>
</dbReference>
<feature type="domain" description="2Fe-2S ferredoxin-type" evidence="9">
    <location>
        <begin position="305"/>
        <end position="396"/>
    </location>
</feature>
<dbReference type="Gene3D" id="3.10.20.30">
    <property type="match status" value="1"/>
</dbReference>
<dbReference type="InterPro" id="IPR039261">
    <property type="entry name" value="FNR_nucleotide-bd"/>
</dbReference>
<keyword evidence="3" id="KW-0001">2Fe-2S</keyword>
<dbReference type="InterPro" id="IPR012675">
    <property type="entry name" value="Beta-grasp_dom_sf"/>
</dbReference>
<gene>
    <name evidence="11" type="primary">paaE_2</name>
    <name evidence="11" type="ORF">SDC9_65649</name>
</gene>
<dbReference type="SUPFAM" id="SSF63380">
    <property type="entry name" value="Riboflavin synthase domain-like"/>
    <property type="match status" value="1"/>
</dbReference>
<dbReference type="PANTHER" id="PTHR47354:SF8">
    <property type="entry name" value="1,2-PHENYLACETYL-COA EPOXIDASE, SUBUNIT E"/>
    <property type="match status" value="1"/>
</dbReference>
<evidence type="ECO:0000256" key="5">
    <source>
        <dbReference type="ARBA" id="ARBA00022827"/>
    </source>
</evidence>
<dbReference type="PROSITE" id="PS51384">
    <property type="entry name" value="FAD_FR"/>
    <property type="match status" value="1"/>
</dbReference>
<keyword evidence="5" id="KW-0274">FAD</keyword>
<evidence type="ECO:0000259" key="9">
    <source>
        <dbReference type="PROSITE" id="PS51085"/>
    </source>
</evidence>
<keyword evidence="6 11" id="KW-0560">Oxidoreductase</keyword>
<dbReference type="SUPFAM" id="SSF52343">
    <property type="entry name" value="Ferredoxin reductase-like, C-terminal NADP-linked domain"/>
    <property type="match status" value="1"/>
</dbReference>
<dbReference type="Gene3D" id="3.40.50.80">
    <property type="entry name" value="Nucleotide-binding domain of ferredoxin-NADP reductase (FNR) module"/>
    <property type="match status" value="1"/>
</dbReference>
<dbReference type="Gene3D" id="2.40.30.10">
    <property type="entry name" value="Translation factors"/>
    <property type="match status" value="1"/>
</dbReference>
<dbReference type="Pfam" id="PF00970">
    <property type="entry name" value="FAD_binding_6"/>
    <property type="match status" value="1"/>
</dbReference>
<name>A0A644XTZ2_9ZZZZ</name>